<dbReference type="PANTHER" id="PTHR30126:SF94">
    <property type="entry name" value="LYSR FAMILY TRANSCRIPTIONAL REGULATOR"/>
    <property type="match status" value="1"/>
</dbReference>
<evidence type="ECO:0000313" key="6">
    <source>
        <dbReference type="EMBL" id="AOA57386.1"/>
    </source>
</evidence>
<gene>
    <name evidence="6" type="ORF">BFG52_02760</name>
</gene>
<dbReference type="SUPFAM" id="SSF46785">
    <property type="entry name" value="Winged helix' DNA-binding domain"/>
    <property type="match status" value="1"/>
</dbReference>
<accession>A0A1B2LWR4</accession>
<dbReference type="CDD" id="cd08420">
    <property type="entry name" value="PBP2_CysL_like"/>
    <property type="match status" value="1"/>
</dbReference>
<dbReference type="KEGG" id="ala:BFG52_02760"/>
<dbReference type="STRING" id="1789224.BFG52_02760"/>
<dbReference type="NCBIfam" id="NF008095">
    <property type="entry name" value="PRK10837.1"/>
    <property type="match status" value="1"/>
</dbReference>
<dbReference type="PRINTS" id="PR00039">
    <property type="entry name" value="HTHLYSR"/>
</dbReference>
<dbReference type="InterPro" id="IPR000847">
    <property type="entry name" value="LysR_HTH_N"/>
</dbReference>
<dbReference type="InterPro" id="IPR036390">
    <property type="entry name" value="WH_DNA-bd_sf"/>
</dbReference>
<comment type="similarity">
    <text evidence="1">Belongs to the LysR transcriptional regulatory family.</text>
</comment>
<dbReference type="RefSeq" id="WP_067552332.1">
    <property type="nucleotide sequence ID" value="NZ_CP016895.1"/>
</dbReference>
<dbReference type="Proteomes" id="UP000093391">
    <property type="component" value="Chromosome"/>
</dbReference>
<dbReference type="SUPFAM" id="SSF53850">
    <property type="entry name" value="Periplasmic binding protein-like II"/>
    <property type="match status" value="1"/>
</dbReference>
<keyword evidence="7" id="KW-1185">Reference proteome</keyword>
<dbReference type="PROSITE" id="PS50931">
    <property type="entry name" value="HTH_LYSR"/>
    <property type="match status" value="1"/>
</dbReference>
<reference evidence="6 7" key="1">
    <citation type="submission" date="2016-08" db="EMBL/GenBank/DDBJ databases">
        <authorList>
            <person name="Seilhamer J.J."/>
        </authorList>
    </citation>
    <scope>NUCLEOTIDE SEQUENCE [LARGE SCALE GENOMIC DNA]</scope>
    <source>
        <strain evidence="6 7">BRTC-1</strain>
    </source>
</reference>
<name>A0A1B2LWR4_9GAMM</name>
<dbReference type="Pfam" id="PF00126">
    <property type="entry name" value="HTH_1"/>
    <property type="match status" value="1"/>
</dbReference>
<evidence type="ECO:0000313" key="7">
    <source>
        <dbReference type="Proteomes" id="UP000093391"/>
    </source>
</evidence>
<evidence type="ECO:0000256" key="4">
    <source>
        <dbReference type="ARBA" id="ARBA00023163"/>
    </source>
</evidence>
<dbReference type="OrthoDB" id="9808620at2"/>
<dbReference type="Gene3D" id="3.40.190.290">
    <property type="match status" value="1"/>
</dbReference>
<dbReference type="Pfam" id="PF03466">
    <property type="entry name" value="LysR_substrate"/>
    <property type="match status" value="1"/>
</dbReference>
<organism evidence="6 7">
    <name type="scientific">Acinetobacter larvae</name>
    <dbReference type="NCBI Taxonomy" id="1789224"/>
    <lineage>
        <taxon>Bacteria</taxon>
        <taxon>Pseudomonadati</taxon>
        <taxon>Pseudomonadota</taxon>
        <taxon>Gammaproteobacteria</taxon>
        <taxon>Moraxellales</taxon>
        <taxon>Moraxellaceae</taxon>
        <taxon>Acinetobacter</taxon>
    </lineage>
</organism>
<dbReference type="EMBL" id="CP016895">
    <property type="protein sequence ID" value="AOA57386.1"/>
    <property type="molecule type" value="Genomic_DNA"/>
</dbReference>
<feature type="domain" description="HTH lysR-type" evidence="5">
    <location>
        <begin position="3"/>
        <end position="60"/>
    </location>
</feature>
<dbReference type="AlphaFoldDB" id="A0A1B2LWR4"/>
<keyword evidence="2" id="KW-0805">Transcription regulation</keyword>
<protein>
    <submittedName>
        <fullName evidence="6">LysR family transcriptional regulator</fullName>
    </submittedName>
</protein>
<dbReference type="GO" id="GO:0003700">
    <property type="term" value="F:DNA-binding transcription factor activity"/>
    <property type="evidence" value="ECO:0007669"/>
    <property type="project" value="InterPro"/>
</dbReference>
<dbReference type="Gene3D" id="1.10.10.10">
    <property type="entry name" value="Winged helix-like DNA-binding domain superfamily/Winged helix DNA-binding domain"/>
    <property type="match status" value="1"/>
</dbReference>
<proteinExistence type="inferred from homology"/>
<evidence type="ECO:0000256" key="3">
    <source>
        <dbReference type="ARBA" id="ARBA00023125"/>
    </source>
</evidence>
<evidence type="ECO:0000256" key="1">
    <source>
        <dbReference type="ARBA" id="ARBA00009437"/>
    </source>
</evidence>
<evidence type="ECO:0000256" key="2">
    <source>
        <dbReference type="ARBA" id="ARBA00023015"/>
    </source>
</evidence>
<dbReference type="InterPro" id="IPR005119">
    <property type="entry name" value="LysR_subst-bd"/>
</dbReference>
<evidence type="ECO:0000259" key="5">
    <source>
        <dbReference type="PROSITE" id="PS50931"/>
    </source>
</evidence>
<dbReference type="GO" id="GO:0000976">
    <property type="term" value="F:transcription cis-regulatory region binding"/>
    <property type="evidence" value="ECO:0007669"/>
    <property type="project" value="TreeGrafter"/>
</dbReference>
<dbReference type="PANTHER" id="PTHR30126">
    <property type="entry name" value="HTH-TYPE TRANSCRIPTIONAL REGULATOR"/>
    <property type="match status" value="1"/>
</dbReference>
<dbReference type="InterPro" id="IPR036388">
    <property type="entry name" value="WH-like_DNA-bd_sf"/>
</dbReference>
<keyword evidence="4" id="KW-0804">Transcription</keyword>
<sequence>MRMTLRQLAVFVAVAQEGTVTKASEAVRLTQSAASMALADLEDGLGAPLFDRLGKRLQLNDLGRYLLPQALEILGRCEAFEQAAKGELQSVDLRIGATLTISDYLMPDLMADFLKIRPKAHLQLQVGNTRQMIEAVNQFQLDLALIEGSCHLPQLHCIPWRNDELAVCCAPNHPLVQLNRPLHPQDFNYVEWILREEGSGTREIFDHAILPDLEHAKIRLTLGHNEAILKIVAGGLGISCISKLAIAPLLKEQQLVVLHTPFWQLSRPLFMLAHRQKYQGPGLKAFMNFCGIPLKGEEGE</sequence>
<keyword evidence="3" id="KW-0238">DNA-binding</keyword>